<name>V6LL16_9EUKA</name>
<feature type="coiled-coil region" evidence="1">
    <location>
        <begin position="207"/>
        <end position="273"/>
    </location>
</feature>
<feature type="coiled-coil region" evidence="1">
    <location>
        <begin position="34"/>
        <end position="82"/>
    </location>
</feature>
<accession>V6LL16</accession>
<keyword evidence="1" id="KW-0175">Coiled coil</keyword>
<gene>
    <name evidence="2" type="ORF">SS50377_14818</name>
</gene>
<evidence type="ECO:0000313" key="2">
    <source>
        <dbReference type="EMBL" id="EST45242.1"/>
    </source>
</evidence>
<feature type="coiled-coil region" evidence="1">
    <location>
        <begin position="115"/>
        <end position="167"/>
    </location>
</feature>
<feature type="coiled-coil region" evidence="1">
    <location>
        <begin position="305"/>
        <end position="374"/>
    </location>
</feature>
<dbReference type="EMBL" id="KI546100">
    <property type="protein sequence ID" value="EST45242.1"/>
    <property type="molecule type" value="Genomic_DNA"/>
</dbReference>
<sequence>MNSMSLSQSTQEIDNRFAAVISKIPKEHFRHGDAAILQKQLTKTVEQLEMLLQKCNQQQQELEEQNRDIQILQIKNQSLDSQHTKINEYQHNNINVSQDSNLKNEREVELVKSQLKQEKDYSQLLQSQIQNIEQDQDSRITELQQLVQSYQKEHPQLNLHIQQLNQQLIEQDQLIQHLQMGQLTQNTIETNDMLKSQQIQSNLLNTNTQQDIKIEQLIEKNHSLQQQLNKQVEQNLLALRSQSKNEIIPEIEIQQLNEIVEFQIKQITELQDKLNDIETFNNQRQVVDESCSQSIILDKEDNSFITNLQYQIDQLKNQVNQEQNQNIQIITANQQLIETYQNKENQYIQCTLKNEQLNIEKQFLQDQQRVLETRNTKMLVEQSNNKSKISEISFSLSQKQLQLENKEKTCILQDQLIIDLQQKLELKLQFIDNIFEENSLQQVQSIDVKQEYIKNLDKSENIQQQGIIQKSNDIKTAQVKSVIDLLNQQSQNQIFELKLQLKTSEDLLIESMLNVQVKEREVEKLVQQLDINQSKYDNYKQQLELQQTQFKSLQFALNDQIAENLYLKKLNNQYQQHIEVKDNLINDQIQKSVTLLTKSQQLETVELQQSLKSQNIATFHNAFHNLLLQLLRDNIHKINREPNNQTIQNCLNIAENINSGQILIAIEDRLKNFSHDEYNEYNQIMKQFNIK</sequence>
<protein>
    <submittedName>
        <fullName evidence="2">Uncharacterized protein</fullName>
    </submittedName>
</protein>
<evidence type="ECO:0000256" key="1">
    <source>
        <dbReference type="SAM" id="Coils"/>
    </source>
</evidence>
<proteinExistence type="predicted"/>
<dbReference type="AlphaFoldDB" id="V6LL16"/>
<reference evidence="2" key="1">
    <citation type="journal article" date="2014" name="PLoS Genet.">
        <title>The Genome of Spironucleus salmonicida Highlights a Fish Pathogen Adapted to Fluctuating Environments.</title>
        <authorList>
            <person name="Xu F."/>
            <person name="Jerlstrom-Hultqvist J."/>
            <person name="Einarsson E."/>
            <person name="Astvaldsson A."/>
            <person name="Svard S.G."/>
            <person name="Andersson J.O."/>
        </authorList>
    </citation>
    <scope>NUCLEOTIDE SEQUENCE</scope>
</reference>
<feature type="coiled-coil region" evidence="1">
    <location>
        <begin position="515"/>
        <end position="542"/>
    </location>
</feature>
<dbReference type="VEuPathDB" id="GiardiaDB:SS50377_20187"/>
<organism evidence="2">
    <name type="scientific">Spironucleus salmonicida</name>
    <dbReference type="NCBI Taxonomy" id="348837"/>
    <lineage>
        <taxon>Eukaryota</taxon>
        <taxon>Metamonada</taxon>
        <taxon>Diplomonadida</taxon>
        <taxon>Hexamitidae</taxon>
        <taxon>Hexamitinae</taxon>
        <taxon>Spironucleus</taxon>
    </lineage>
</organism>